<dbReference type="EMBL" id="CP063849">
    <property type="protein sequence ID" value="QOY88073.1"/>
    <property type="molecule type" value="Genomic_DNA"/>
</dbReference>
<evidence type="ECO:0000313" key="3">
    <source>
        <dbReference type="Proteomes" id="UP000593892"/>
    </source>
</evidence>
<keyword evidence="3" id="KW-1185">Reference proteome</keyword>
<dbReference type="KEGG" id="pfer:IRI77_35950"/>
<reference evidence="2 3" key="1">
    <citation type="submission" date="2020-10" db="EMBL/GenBank/DDBJ databases">
        <title>Complete genome sequence of Paludibaculum fermentans P105T, a facultatively anaerobic acidobacterium capable of dissimilatory Fe(III) reduction.</title>
        <authorList>
            <person name="Dedysh S.N."/>
            <person name="Beletsky A.V."/>
            <person name="Kulichevskaya I.S."/>
            <person name="Mardanov A.V."/>
            <person name="Ravin N.V."/>
        </authorList>
    </citation>
    <scope>NUCLEOTIDE SEQUENCE [LARGE SCALE GENOMIC DNA]</scope>
    <source>
        <strain evidence="2 3">P105</strain>
    </source>
</reference>
<dbReference type="RefSeq" id="WP_194449736.1">
    <property type="nucleotide sequence ID" value="NZ_CP063849.1"/>
</dbReference>
<organism evidence="2 3">
    <name type="scientific">Paludibaculum fermentans</name>
    <dbReference type="NCBI Taxonomy" id="1473598"/>
    <lineage>
        <taxon>Bacteria</taxon>
        <taxon>Pseudomonadati</taxon>
        <taxon>Acidobacteriota</taxon>
        <taxon>Terriglobia</taxon>
        <taxon>Bryobacterales</taxon>
        <taxon>Bryobacteraceae</taxon>
        <taxon>Paludibaculum</taxon>
    </lineage>
</organism>
<dbReference type="Proteomes" id="UP000593892">
    <property type="component" value="Chromosome"/>
</dbReference>
<keyword evidence="1" id="KW-0732">Signal</keyword>
<evidence type="ECO:0008006" key="4">
    <source>
        <dbReference type="Google" id="ProtNLM"/>
    </source>
</evidence>
<feature type="chain" id="PRO_5033052714" description="Extracellular endo-alpha-(1-&gt;5)-L-arabinanase C-terminal domain-containing protein" evidence="1">
    <location>
        <begin position="18"/>
        <end position="117"/>
    </location>
</feature>
<evidence type="ECO:0000256" key="1">
    <source>
        <dbReference type="SAM" id="SignalP"/>
    </source>
</evidence>
<accession>A0A7S7SKU2</accession>
<protein>
    <recommendedName>
        <fullName evidence="4">Extracellular endo-alpha-(1-&gt;5)-L-arabinanase C-terminal domain-containing protein</fullName>
    </recommendedName>
</protein>
<feature type="signal peptide" evidence="1">
    <location>
        <begin position="1"/>
        <end position="17"/>
    </location>
</feature>
<proteinExistence type="predicted"/>
<sequence>MKLLFALIVLLALPLAAADLTGHWKAEVQIAGNTGNPSFTFQQDGSKLTGTYTGMLGEYKLNGTVDGNKVRFEFKANYEGNALNVVYTGTIESPTSMKGTIDFGGAADGSFTAQKDK</sequence>
<evidence type="ECO:0000313" key="2">
    <source>
        <dbReference type="EMBL" id="QOY88073.1"/>
    </source>
</evidence>
<dbReference type="AlphaFoldDB" id="A0A7S7SKU2"/>
<gene>
    <name evidence="2" type="ORF">IRI77_35950</name>
</gene>
<name>A0A7S7SKU2_PALFE</name>